<evidence type="ECO:0000313" key="5">
    <source>
        <dbReference type="Proteomes" id="UP000093694"/>
    </source>
</evidence>
<feature type="transmembrane region" description="Helical" evidence="1">
    <location>
        <begin position="111"/>
        <end position="131"/>
    </location>
</feature>
<evidence type="ECO:0000313" key="4">
    <source>
        <dbReference type="Proteomes" id="UP000077384"/>
    </source>
</evidence>
<protein>
    <recommendedName>
        <fullName evidence="6">EamA-like transporter family protein</fullName>
    </recommendedName>
</protein>
<organism evidence="2 4">
    <name type="scientific">Clostridium coskatii</name>
    <dbReference type="NCBI Taxonomy" id="1705578"/>
    <lineage>
        <taxon>Bacteria</taxon>
        <taxon>Bacillati</taxon>
        <taxon>Bacillota</taxon>
        <taxon>Clostridia</taxon>
        <taxon>Eubacteriales</taxon>
        <taxon>Clostridiaceae</taxon>
        <taxon>Clostridium</taxon>
    </lineage>
</organism>
<accession>A0A162KXG0</accession>
<dbReference type="AlphaFoldDB" id="A0A162KXG0"/>
<keyword evidence="1" id="KW-1133">Transmembrane helix</keyword>
<feature type="transmembrane region" description="Helical" evidence="1">
    <location>
        <begin position="164"/>
        <end position="184"/>
    </location>
</feature>
<gene>
    <name evidence="3" type="ORF">CLCOS_22760</name>
    <name evidence="2" type="ORF">WX73_02611</name>
</gene>
<keyword evidence="1" id="KW-0472">Membrane</keyword>
<evidence type="ECO:0000313" key="2">
    <source>
        <dbReference type="EMBL" id="OAA88322.1"/>
    </source>
</evidence>
<reference evidence="3 5" key="2">
    <citation type="journal article" date="2016" name="Front. Microbiol.">
        <title>Industrial Acetogenic Biocatalysts: A Comparative Metabolic and Genomic Analysis.</title>
        <authorList>
            <person name="Bengelsdorf F."/>
            <person name="Poehlein A."/>
            <person name="Sonja S."/>
            <person name="Erz C."/>
            <person name="Hummel T."/>
            <person name="Hoffmeister S."/>
            <person name="Daniel R."/>
            <person name="Durre P."/>
        </authorList>
    </citation>
    <scope>NUCLEOTIDE SEQUENCE [LARGE SCALE GENOMIC DNA]</scope>
    <source>
        <strain evidence="3 5">PTA-10522</strain>
    </source>
</reference>
<reference evidence="2 4" key="1">
    <citation type="journal article" date="2015" name="Biotechnol. Bioeng.">
        <title>Genome sequence and phenotypic characterization of Caulobacter segnis.</title>
        <authorList>
            <person name="Patel S."/>
            <person name="Fletcher B."/>
            <person name="Scott D.C."/>
            <person name="Ely B."/>
        </authorList>
    </citation>
    <scope>NUCLEOTIDE SEQUENCE [LARGE SCALE GENOMIC DNA]</scope>
    <source>
        <strain evidence="2 4">PS02</strain>
    </source>
</reference>
<feature type="transmembrane region" description="Helical" evidence="1">
    <location>
        <begin position="333"/>
        <end position="355"/>
    </location>
</feature>
<feature type="transmembrane region" description="Helical" evidence="1">
    <location>
        <begin position="235"/>
        <end position="257"/>
    </location>
</feature>
<proteinExistence type="predicted"/>
<dbReference type="Proteomes" id="UP000077384">
    <property type="component" value="Unassembled WGS sequence"/>
</dbReference>
<dbReference type="EMBL" id="LITQ01000037">
    <property type="protein sequence ID" value="OAA88322.1"/>
    <property type="molecule type" value="Genomic_DNA"/>
</dbReference>
<evidence type="ECO:0000313" key="3">
    <source>
        <dbReference type="EMBL" id="OBR93668.1"/>
    </source>
</evidence>
<sequence length="360" mass="37369">MELSMDAALAAAKKKVKSSFFKKGIAIGLFSGISYGLYSAFLTLATTKGVWSDWYGANTAGLTALTIAYVLGALSSGINDTASAVWALIAAAGRGKLGDFFRCLNTKPGRLIMIAALMGGPVATTAYVVALKMAGSLAVPISALCPAIGAILGRVLYKQELNKHMIVGILICVCASGLIGLQSVTGNAPAGAGLGMVIALIAALGWGLEGCIAGYGSCMVDSEIGIAIRQTTSGLSNLIIFIPIISVIVGNNAGLAFHLTAKAFTSGPAMIWLAISGLCAYLSFMTWYKGNSMTGTALGMATNGTYSFFGPFFCWIILGVIFGISGWSMAPIVWFSAILMAFGIFVIAVNPIDLFRKQED</sequence>
<dbReference type="RefSeq" id="WP_063602284.1">
    <property type="nucleotide sequence ID" value="NZ_LITQ01000037.1"/>
</dbReference>
<keyword evidence="5" id="KW-1185">Reference proteome</keyword>
<evidence type="ECO:0000256" key="1">
    <source>
        <dbReference type="SAM" id="Phobius"/>
    </source>
</evidence>
<feature type="transmembrane region" description="Helical" evidence="1">
    <location>
        <begin position="24"/>
        <end position="46"/>
    </location>
</feature>
<feature type="transmembrane region" description="Helical" evidence="1">
    <location>
        <begin position="269"/>
        <end position="288"/>
    </location>
</feature>
<evidence type="ECO:0008006" key="6">
    <source>
        <dbReference type="Google" id="ProtNLM"/>
    </source>
</evidence>
<feature type="transmembrane region" description="Helical" evidence="1">
    <location>
        <begin position="190"/>
        <end position="215"/>
    </location>
</feature>
<comment type="caution">
    <text evidence="2">The sequence shown here is derived from an EMBL/GenBank/DDBJ whole genome shotgun (WGS) entry which is preliminary data.</text>
</comment>
<dbReference type="PATRIC" id="fig|1705578.3.peg.2877"/>
<feature type="transmembrane region" description="Helical" evidence="1">
    <location>
        <begin position="137"/>
        <end position="157"/>
    </location>
</feature>
<feature type="transmembrane region" description="Helical" evidence="1">
    <location>
        <begin position="66"/>
        <end position="90"/>
    </location>
</feature>
<keyword evidence="1" id="KW-0812">Transmembrane</keyword>
<name>A0A162KXG0_9CLOT</name>
<feature type="transmembrane region" description="Helical" evidence="1">
    <location>
        <begin position="308"/>
        <end position="327"/>
    </location>
</feature>
<dbReference type="Proteomes" id="UP000093694">
    <property type="component" value="Unassembled WGS sequence"/>
</dbReference>
<dbReference type="EMBL" id="LROR01000051">
    <property type="protein sequence ID" value="OBR93668.1"/>
    <property type="molecule type" value="Genomic_DNA"/>
</dbReference>